<dbReference type="SMART" id="SM00034">
    <property type="entry name" value="CLECT"/>
    <property type="match status" value="1"/>
</dbReference>
<dbReference type="Gene3D" id="3.10.100.10">
    <property type="entry name" value="Mannose-Binding Protein A, subunit A"/>
    <property type="match status" value="1"/>
</dbReference>
<reference evidence="4" key="1">
    <citation type="submission" date="2025-08" db="UniProtKB">
        <authorList>
            <consortium name="RefSeq"/>
        </authorList>
    </citation>
    <scope>IDENTIFICATION</scope>
    <source>
        <strain evidence="4">15112-1751.03</strain>
        <tissue evidence="4">Whole Adult</tissue>
    </source>
</reference>
<accession>A0A6P8Y2T9</accession>
<evidence type="ECO:0000313" key="4">
    <source>
        <dbReference type="RefSeq" id="XP_034103227.1"/>
    </source>
</evidence>
<dbReference type="GeneID" id="117567386"/>
<dbReference type="RefSeq" id="XP_034103227.1">
    <property type="nucleotide sequence ID" value="XM_034247336.2"/>
</dbReference>
<feature type="signal peptide" evidence="1">
    <location>
        <begin position="1"/>
        <end position="22"/>
    </location>
</feature>
<keyword evidence="1" id="KW-0732">Signal</keyword>
<organism evidence="3 4">
    <name type="scientific">Drosophila albomicans</name>
    <name type="common">Fruit fly</name>
    <dbReference type="NCBI Taxonomy" id="7291"/>
    <lineage>
        <taxon>Eukaryota</taxon>
        <taxon>Metazoa</taxon>
        <taxon>Ecdysozoa</taxon>
        <taxon>Arthropoda</taxon>
        <taxon>Hexapoda</taxon>
        <taxon>Insecta</taxon>
        <taxon>Pterygota</taxon>
        <taxon>Neoptera</taxon>
        <taxon>Endopterygota</taxon>
        <taxon>Diptera</taxon>
        <taxon>Brachycera</taxon>
        <taxon>Muscomorpha</taxon>
        <taxon>Ephydroidea</taxon>
        <taxon>Drosophilidae</taxon>
        <taxon>Drosophila</taxon>
    </lineage>
</organism>
<protein>
    <submittedName>
        <fullName evidence="4">C-type lectin 37Db-like</fullName>
    </submittedName>
</protein>
<evidence type="ECO:0000313" key="3">
    <source>
        <dbReference type="Proteomes" id="UP000515160"/>
    </source>
</evidence>
<dbReference type="AlphaFoldDB" id="A0A6P8Y2T9"/>
<proteinExistence type="predicted"/>
<name>A0A6P8Y2T9_DROAB</name>
<dbReference type="InterPro" id="IPR050111">
    <property type="entry name" value="C-type_lectin/snaclec_domain"/>
</dbReference>
<dbReference type="InterPro" id="IPR001304">
    <property type="entry name" value="C-type_lectin-like"/>
</dbReference>
<dbReference type="SUPFAM" id="SSF56436">
    <property type="entry name" value="C-type lectin-like"/>
    <property type="match status" value="1"/>
</dbReference>
<keyword evidence="3" id="KW-1185">Reference proteome</keyword>
<feature type="chain" id="PRO_5028417542" evidence="1">
    <location>
        <begin position="23"/>
        <end position="183"/>
    </location>
</feature>
<dbReference type="CDD" id="cd00037">
    <property type="entry name" value="CLECT"/>
    <property type="match status" value="1"/>
</dbReference>
<evidence type="ECO:0000259" key="2">
    <source>
        <dbReference type="PROSITE" id="PS50041"/>
    </source>
</evidence>
<feature type="domain" description="C-type lectin" evidence="2">
    <location>
        <begin position="55"/>
        <end position="169"/>
    </location>
</feature>
<dbReference type="PANTHER" id="PTHR22803">
    <property type="entry name" value="MANNOSE, PHOSPHOLIPASE, LECTIN RECEPTOR RELATED"/>
    <property type="match status" value="1"/>
</dbReference>
<dbReference type="Pfam" id="PF00059">
    <property type="entry name" value="Lectin_C"/>
    <property type="match status" value="1"/>
</dbReference>
<dbReference type="PROSITE" id="PS50041">
    <property type="entry name" value="C_TYPE_LECTIN_2"/>
    <property type="match status" value="1"/>
</dbReference>
<sequence>MDSKVLSSFLFFSVIVRVVINAEPFQQMRVVLENGMSNDFHGDIAPFKKILEKYYYIERNIKVDWYTALHKCRELGGNLVNFQSDKEYDAVLRELNVREFYWIDLNDLGEQLKFHSMTTGLPISFNRWGSVEPNNMGTNERCVQLRKNQSETLIMNDIQCDRLCSFICQTKLPLQTNFVVWLN</sequence>
<dbReference type="OrthoDB" id="6430060at2759"/>
<gene>
    <name evidence="4" type="primary">LOC117567386</name>
</gene>
<dbReference type="InterPro" id="IPR016187">
    <property type="entry name" value="CTDL_fold"/>
</dbReference>
<evidence type="ECO:0000256" key="1">
    <source>
        <dbReference type="SAM" id="SignalP"/>
    </source>
</evidence>
<dbReference type="InterPro" id="IPR016186">
    <property type="entry name" value="C-type_lectin-like/link_sf"/>
</dbReference>
<dbReference type="Proteomes" id="UP000515160">
    <property type="component" value="Chromosome 3"/>
</dbReference>